<dbReference type="NCBIfam" id="NF033819">
    <property type="entry name" value="IS66_TnpB"/>
    <property type="match status" value="1"/>
</dbReference>
<dbReference type="Proteomes" id="UP000017837">
    <property type="component" value="Unassembled WGS sequence"/>
</dbReference>
<reference evidence="1 2" key="1">
    <citation type="journal article" date="2014" name="Nature">
        <title>Sequential evolution of bacterial morphology by co-option of a developmental regulator.</title>
        <authorList>
            <person name="Jiang C."/>
            <person name="Brown P.J."/>
            <person name="Ducret A."/>
            <person name="Brun Y.V."/>
        </authorList>
    </citation>
    <scope>NUCLEOTIDE SEQUENCE [LARGE SCALE GENOMIC DNA]</scope>
    <source>
        <strain evidence="1 2">DSM 16100</strain>
    </source>
</reference>
<gene>
    <name evidence="1" type="ORF">ABENE_23250</name>
</gene>
<dbReference type="STRING" id="1121022.GCA_000376105_04529"/>
<evidence type="ECO:0000313" key="1">
    <source>
        <dbReference type="EMBL" id="ESQ77918.1"/>
    </source>
</evidence>
<dbReference type="RefSeq" id="WP_018084206.1">
    <property type="nucleotide sequence ID" value="NZ_AQWM01000081.1"/>
</dbReference>
<name>V4QFE6_9CAUL</name>
<protein>
    <submittedName>
        <fullName evidence="1">Transposase</fullName>
    </submittedName>
</protein>
<dbReference type="EMBL" id="AWGB01000124">
    <property type="protein sequence ID" value="ESQ77918.1"/>
    <property type="molecule type" value="Genomic_DNA"/>
</dbReference>
<accession>V4QFE6</accession>
<dbReference type="InterPro" id="IPR008878">
    <property type="entry name" value="Transposase_IS66_Orf2"/>
</dbReference>
<dbReference type="PANTHER" id="PTHR36455">
    <property type="match status" value="1"/>
</dbReference>
<dbReference type="PATRIC" id="fig|1121022.4.peg.4757"/>
<organism evidence="1 2">
    <name type="scientific">Asticcacaulis benevestitus DSM 16100 = ATCC BAA-896</name>
    <dbReference type="NCBI Taxonomy" id="1121022"/>
    <lineage>
        <taxon>Bacteria</taxon>
        <taxon>Pseudomonadati</taxon>
        <taxon>Pseudomonadota</taxon>
        <taxon>Alphaproteobacteria</taxon>
        <taxon>Caulobacterales</taxon>
        <taxon>Caulobacteraceae</taxon>
        <taxon>Asticcacaulis</taxon>
    </lineage>
</organism>
<dbReference type="AlphaFoldDB" id="V4QFE6"/>
<proteinExistence type="predicted"/>
<dbReference type="OrthoDB" id="9801450at2"/>
<dbReference type="PANTHER" id="PTHR36455:SF1">
    <property type="entry name" value="BLR8292 PROTEIN"/>
    <property type="match status" value="1"/>
</dbReference>
<evidence type="ECO:0000313" key="2">
    <source>
        <dbReference type="Proteomes" id="UP000017837"/>
    </source>
</evidence>
<comment type="caution">
    <text evidence="1">The sequence shown here is derived from an EMBL/GenBank/DDBJ whole genome shotgun (WGS) entry which is preliminary data.</text>
</comment>
<keyword evidence="2" id="KW-1185">Reference proteome</keyword>
<sequence>MIPIGSAAKIWIATGHFDMRKGMAGLSLLVQEHLQRLPFAGDVYVFRGRSGRLIKAIWHDGVGLSLYTKRLDRGRFIWPSTVDGAIQLTSGQMSFLLEGIEWRNPQHSWRPTSAG</sequence>
<dbReference type="Pfam" id="PF05717">
    <property type="entry name" value="TnpB_IS66"/>
    <property type="match status" value="1"/>
</dbReference>
<dbReference type="eggNOG" id="COG3436">
    <property type="taxonomic scope" value="Bacteria"/>
</dbReference>